<comment type="subcellular location">
    <subcellularLocation>
        <location evidence="1 10">Cytoplasm</location>
    </subcellularLocation>
</comment>
<dbReference type="Pfam" id="PF00749">
    <property type="entry name" value="tRNA-synt_1c"/>
    <property type="match status" value="1"/>
</dbReference>
<evidence type="ECO:0000256" key="11">
    <source>
        <dbReference type="SAM" id="MobiDB-lite"/>
    </source>
</evidence>
<dbReference type="GO" id="GO:0004818">
    <property type="term" value="F:glutamate-tRNA ligase activity"/>
    <property type="evidence" value="ECO:0007669"/>
    <property type="project" value="UniProtKB-UniRule"/>
</dbReference>
<evidence type="ECO:0000256" key="10">
    <source>
        <dbReference type="HAMAP-Rule" id="MF_02076"/>
    </source>
</evidence>
<name>A0A2A2HBK8_9EURY</name>
<dbReference type="EMBL" id="LMVN01000027">
    <property type="protein sequence ID" value="PAV06686.1"/>
    <property type="molecule type" value="Genomic_DNA"/>
</dbReference>
<dbReference type="SUPFAM" id="SSF52374">
    <property type="entry name" value="Nucleotidylyl transferase"/>
    <property type="match status" value="1"/>
</dbReference>
<evidence type="ECO:0000313" key="16">
    <source>
        <dbReference type="EMBL" id="PWL08798.1"/>
    </source>
</evidence>
<accession>A0A2A2HBK8</accession>
<evidence type="ECO:0000313" key="15">
    <source>
        <dbReference type="EMBL" id="PAV06686.1"/>
    </source>
</evidence>
<dbReference type="EMBL" id="LWMS01000009">
    <property type="protein sequence ID" value="PWL08798.1"/>
    <property type="molecule type" value="Genomic_DNA"/>
</dbReference>
<dbReference type="GO" id="GO:0032991">
    <property type="term" value="C:protein-containing complex"/>
    <property type="evidence" value="ECO:0007669"/>
    <property type="project" value="UniProtKB-ARBA"/>
</dbReference>
<dbReference type="GO" id="GO:0006424">
    <property type="term" value="P:glutamyl-tRNA aminoacylation"/>
    <property type="evidence" value="ECO:0007669"/>
    <property type="project" value="UniProtKB-UniRule"/>
</dbReference>
<evidence type="ECO:0000256" key="7">
    <source>
        <dbReference type="ARBA" id="ARBA00022917"/>
    </source>
</evidence>
<keyword evidence="3 10" id="KW-0963">Cytoplasm</keyword>
<evidence type="ECO:0000259" key="13">
    <source>
        <dbReference type="Pfam" id="PF03950"/>
    </source>
</evidence>
<evidence type="ECO:0000256" key="9">
    <source>
        <dbReference type="ARBA" id="ARBA00048351"/>
    </source>
</evidence>
<feature type="compositionally biased region" description="Basic and acidic residues" evidence="11">
    <location>
        <begin position="67"/>
        <end position="90"/>
    </location>
</feature>
<dbReference type="Gene3D" id="2.40.240.100">
    <property type="match status" value="1"/>
</dbReference>
<reference evidence="16 18" key="1">
    <citation type="submission" date="2016-04" db="EMBL/GenBank/DDBJ databases">
        <title>Genome sequence of Methanosphaera cuniculi DSM 4103.</title>
        <authorList>
            <person name="Poehlein A."/>
            <person name="Seedorf H."/>
            <person name="Daniel R."/>
        </authorList>
    </citation>
    <scope>NUCLEOTIDE SEQUENCE [LARGE SCALE GENOMIC DNA]</scope>
    <source>
        <strain evidence="16 18">DSM 4103</strain>
    </source>
</reference>
<feature type="domain" description="Glutamyl/glutaminyl-tRNA synthetase class Ib catalytic" evidence="12">
    <location>
        <begin position="99"/>
        <end position="397"/>
    </location>
</feature>
<dbReference type="HAMAP" id="MF_02076">
    <property type="entry name" value="Glu_tRNA_synth_type2"/>
    <property type="match status" value="1"/>
</dbReference>
<sequence length="565" mass="65104">MDIEETIYKYALTNAIEHSNQCQTGSVIGMVMSKNPEMRKDPKTVSQIAGQMTAKVNKMTPEEQQSELEKYGGAEEHKRTPEKPKGLPDLENVNEKKGVVLRFAPNPSGPLHIGHARAAILNKLYQEKYDGKLILRIEDTDPKRVEPDAYDAIVEDINWLGINPDEIHKQSDRMQIYYDYAKKAIEIGAAYMCTCDGATFKELKDNCQACPCRDNTVEENLKLWDEFENMKEGEAVLRIKTDINHKNPAIRDWVAMRIVDQAHPRMGNEYRIYPMMNFSVTVDDHLMGLTHVLRGKDHLANSEKQAYLYDHFGWDIPEFIHYGRLKMDDVELSTSKARAGIEDGTYTGWDDPRLGTIRAIARRGIDKEALYALIEEIGTKQADATVSWKKVYGLNRNIIEEEANRYFFIPNPVMVDVEDIPDEFKTYILERELHYNEPDRGMRHLKFDQKAYIPQDDYDKALKSQKPLRLMDLINIDITEDEKAIYNSNTLEDAQKQKASIIQWVPTQDAIKATIIMPDNTKVDGYIENDAKDLKVDDIVQLERFGFARVDNLDDDTITFYYTHN</sequence>
<dbReference type="InterPro" id="IPR020059">
    <property type="entry name" value="Glu/Gln-tRNA-synth_Ib_codon-bd"/>
</dbReference>
<dbReference type="InterPro" id="IPR001412">
    <property type="entry name" value="aa-tRNA-synth_I_CS"/>
</dbReference>
<comment type="function">
    <text evidence="10">Catalyzes the attachment of glutamate to tRNA(Glu) in a two-step reaction: glutamate is first activated by ATP to form Glu-AMP and then transferred to the acceptor end of tRNA(Glu).</text>
</comment>
<dbReference type="Proteomes" id="UP000246004">
    <property type="component" value="Unassembled WGS sequence"/>
</dbReference>
<dbReference type="NCBIfam" id="TIGR00463">
    <property type="entry name" value="gltX_arch"/>
    <property type="match status" value="1"/>
</dbReference>
<dbReference type="Gene3D" id="2.40.240.10">
    <property type="entry name" value="Ribosomal Protein L25, Chain P"/>
    <property type="match status" value="1"/>
</dbReference>
<keyword evidence="5 10" id="KW-0547">Nucleotide-binding</keyword>
<organism evidence="15 17">
    <name type="scientific">Methanosphaera cuniculi</name>
    <dbReference type="NCBI Taxonomy" id="1077256"/>
    <lineage>
        <taxon>Archaea</taxon>
        <taxon>Methanobacteriati</taxon>
        <taxon>Methanobacteriota</taxon>
        <taxon>Methanomada group</taxon>
        <taxon>Methanobacteria</taxon>
        <taxon>Methanobacteriales</taxon>
        <taxon>Methanobacteriaceae</taxon>
        <taxon>Methanosphaera</taxon>
    </lineage>
</organism>
<evidence type="ECO:0000259" key="14">
    <source>
        <dbReference type="Pfam" id="PF20974"/>
    </source>
</evidence>
<keyword evidence="17" id="KW-1185">Reference proteome</keyword>
<keyword evidence="4 10" id="KW-0436">Ligase</keyword>
<dbReference type="OrthoDB" id="10470at2157"/>
<dbReference type="InterPro" id="IPR049437">
    <property type="entry name" value="tRNA-synt_1c_C2"/>
</dbReference>
<evidence type="ECO:0000256" key="3">
    <source>
        <dbReference type="ARBA" id="ARBA00022490"/>
    </source>
</evidence>
<dbReference type="Proteomes" id="UP000217528">
    <property type="component" value="Unassembled WGS sequence"/>
</dbReference>
<reference evidence="15 17" key="2">
    <citation type="journal article" date="2017" name="BMC Genomics">
        <title>Genomic analysis of methanogenic archaea reveals a shift towards energy conservation.</title>
        <authorList>
            <person name="Gilmore S.P."/>
            <person name="Henske J.K."/>
            <person name="Sexton J.A."/>
            <person name="Solomon K.V."/>
            <person name="Seppala S."/>
            <person name="Yoo J.I."/>
            <person name="Huyett L.M."/>
            <person name="Pressman A."/>
            <person name="Cogan J.Z."/>
            <person name="Kivenson V."/>
            <person name="Peng X."/>
            <person name="Tan Y."/>
            <person name="Valentine D.L."/>
            <person name="O'Malley M.A."/>
        </authorList>
    </citation>
    <scope>NUCLEOTIDE SEQUENCE [LARGE SCALE GENOMIC DNA]</scope>
    <source>
        <strain evidence="15 17">1R-7</strain>
    </source>
</reference>
<dbReference type="PRINTS" id="PR00987">
    <property type="entry name" value="TRNASYNTHGLU"/>
</dbReference>
<evidence type="ECO:0000313" key="17">
    <source>
        <dbReference type="Proteomes" id="UP000217528"/>
    </source>
</evidence>
<dbReference type="PANTHER" id="PTHR43097">
    <property type="entry name" value="GLUTAMINE-TRNA LIGASE"/>
    <property type="match status" value="1"/>
</dbReference>
<dbReference type="InterPro" id="IPR020058">
    <property type="entry name" value="Glu/Gln-tRNA-synth_Ib_cat-dom"/>
</dbReference>
<protein>
    <recommendedName>
        <fullName evidence="10">Glutamate--tRNA ligase</fullName>
        <ecNumber evidence="10">6.1.1.17</ecNumber>
    </recommendedName>
    <alternativeName>
        <fullName evidence="10">Glutamyl-tRNA synthetase</fullName>
        <shortName evidence="10">GluRS</shortName>
    </alternativeName>
</protein>
<dbReference type="PANTHER" id="PTHR43097:SF5">
    <property type="entry name" value="GLUTAMATE--TRNA LIGASE"/>
    <property type="match status" value="1"/>
</dbReference>
<dbReference type="GO" id="GO:0043604">
    <property type="term" value="P:amide biosynthetic process"/>
    <property type="evidence" value="ECO:0007669"/>
    <property type="project" value="TreeGrafter"/>
</dbReference>
<feature type="domain" description="tRNA synthetases class I (E and Q) anti-codon binding" evidence="14">
    <location>
        <begin position="501"/>
        <end position="551"/>
    </location>
</feature>
<feature type="short sequence motif" description="'HIGH' region" evidence="10">
    <location>
        <begin position="105"/>
        <end position="115"/>
    </location>
</feature>
<comment type="similarity">
    <text evidence="2 10">Belongs to the class-I aminoacyl-tRNA synthetase family. Glutamate--tRNA ligase type 2 subfamily.</text>
</comment>
<evidence type="ECO:0000256" key="2">
    <source>
        <dbReference type="ARBA" id="ARBA00008927"/>
    </source>
</evidence>
<proteinExistence type="inferred from homology"/>
<dbReference type="PROSITE" id="PS00178">
    <property type="entry name" value="AA_TRNA_LIGASE_I"/>
    <property type="match status" value="1"/>
</dbReference>
<dbReference type="SUPFAM" id="SSF50715">
    <property type="entry name" value="Ribosomal protein L25-like"/>
    <property type="match status" value="1"/>
</dbReference>
<dbReference type="InterPro" id="IPR020056">
    <property type="entry name" value="Rbsml_bL25/Gln-tRNA_synth_N"/>
</dbReference>
<comment type="catalytic activity">
    <reaction evidence="9 10">
        <text>tRNA(Glu) + L-glutamate + ATP = L-glutamyl-tRNA(Glu) + AMP + diphosphate</text>
        <dbReference type="Rhea" id="RHEA:23540"/>
        <dbReference type="Rhea" id="RHEA-COMP:9663"/>
        <dbReference type="Rhea" id="RHEA-COMP:9680"/>
        <dbReference type="ChEBI" id="CHEBI:29985"/>
        <dbReference type="ChEBI" id="CHEBI:30616"/>
        <dbReference type="ChEBI" id="CHEBI:33019"/>
        <dbReference type="ChEBI" id="CHEBI:78442"/>
        <dbReference type="ChEBI" id="CHEBI:78520"/>
        <dbReference type="ChEBI" id="CHEBI:456215"/>
        <dbReference type="EC" id="6.1.1.17"/>
    </reaction>
</comment>
<dbReference type="InterPro" id="IPR004526">
    <property type="entry name" value="Glu-tRNA-synth_arc/euk"/>
</dbReference>
<dbReference type="GO" id="GO:0005829">
    <property type="term" value="C:cytosol"/>
    <property type="evidence" value="ECO:0007669"/>
    <property type="project" value="TreeGrafter"/>
</dbReference>
<dbReference type="Gene3D" id="3.40.50.620">
    <property type="entry name" value="HUPs"/>
    <property type="match status" value="1"/>
</dbReference>
<comment type="caution">
    <text evidence="15">The sequence shown here is derived from an EMBL/GenBank/DDBJ whole genome shotgun (WGS) entry which is preliminary data.</text>
</comment>
<gene>
    <name evidence="10 15" type="primary">gltX</name>
    <name evidence="16" type="synonym">glnS</name>
    <name evidence="15" type="ORF">ASJ82_04455</name>
    <name evidence="16" type="ORF">MSCUN_02900</name>
</gene>
<dbReference type="InterPro" id="IPR014729">
    <property type="entry name" value="Rossmann-like_a/b/a_fold"/>
</dbReference>
<dbReference type="Pfam" id="PF03950">
    <property type="entry name" value="tRNA-synt_1c_C"/>
    <property type="match status" value="1"/>
</dbReference>
<dbReference type="InterPro" id="IPR000924">
    <property type="entry name" value="Glu/Gln-tRNA-synth"/>
</dbReference>
<evidence type="ECO:0000259" key="12">
    <source>
        <dbReference type="Pfam" id="PF00749"/>
    </source>
</evidence>
<feature type="domain" description="Glutamyl/glutaminyl-tRNA synthetase class Ib anti-codon binding" evidence="13">
    <location>
        <begin position="403"/>
        <end position="483"/>
    </location>
</feature>
<evidence type="ECO:0000256" key="4">
    <source>
        <dbReference type="ARBA" id="ARBA00022598"/>
    </source>
</evidence>
<dbReference type="RefSeq" id="WP_095609328.1">
    <property type="nucleotide sequence ID" value="NZ_LMVN01000027.1"/>
</dbReference>
<keyword evidence="6 10" id="KW-0067">ATP-binding</keyword>
<dbReference type="InterPro" id="IPR011035">
    <property type="entry name" value="Ribosomal_bL25/Gln-tRNA_synth"/>
</dbReference>
<keyword evidence="7 10" id="KW-0648">Protein biosynthesis</keyword>
<feature type="region of interest" description="Disordered" evidence="11">
    <location>
        <begin position="58"/>
        <end position="90"/>
    </location>
</feature>
<dbReference type="InterPro" id="IPR050132">
    <property type="entry name" value="Gln/Glu-tRNA_Ligase"/>
</dbReference>
<evidence type="ECO:0000256" key="1">
    <source>
        <dbReference type="ARBA" id="ARBA00004496"/>
    </source>
</evidence>
<dbReference type="NCBIfam" id="NF003169">
    <property type="entry name" value="PRK04156.1"/>
    <property type="match status" value="1"/>
</dbReference>
<keyword evidence="8 10" id="KW-0030">Aminoacyl-tRNA synthetase</keyword>
<evidence type="ECO:0000256" key="8">
    <source>
        <dbReference type="ARBA" id="ARBA00023146"/>
    </source>
</evidence>
<dbReference type="EC" id="6.1.1.17" evidence="10"/>
<evidence type="ECO:0000256" key="6">
    <source>
        <dbReference type="ARBA" id="ARBA00022840"/>
    </source>
</evidence>
<dbReference type="GO" id="GO:0005524">
    <property type="term" value="F:ATP binding"/>
    <property type="evidence" value="ECO:0007669"/>
    <property type="project" value="UniProtKB-UniRule"/>
</dbReference>
<dbReference type="AlphaFoldDB" id="A0A2A2HBK8"/>
<evidence type="ECO:0000256" key="5">
    <source>
        <dbReference type="ARBA" id="ARBA00022741"/>
    </source>
</evidence>
<evidence type="ECO:0000313" key="18">
    <source>
        <dbReference type="Proteomes" id="UP000246004"/>
    </source>
</evidence>
<dbReference type="Pfam" id="PF20974">
    <property type="entry name" value="tRNA-synt_1c_C2"/>
    <property type="match status" value="1"/>
</dbReference>